<evidence type="ECO:0000256" key="1">
    <source>
        <dbReference type="ARBA" id="ARBA00004167"/>
    </source>
</evidence>
<protein>
    <submittedName>
        <fullName evidence="9">t-SNARE coiled-coil homology domain-containing protein</fullName>
    </submittedName>
</protein>
<reference evidence="9" key="1">
    <citation type="submission" date="2017-02" db="UniProtKB">
        <authorList>
            <consortium name="WormBaseParasite"/>
        </authorList>
    </citation>
    <scope>IDENTIFICATION</scope>
</reference>
<dbReference type="SUPFAM" id="SSF58038">
    <property type="entry name" value="SNARE fusion complex"/>
    <property type="match status" value="1"/>
</dbReference>
<evidence type="ECO:0000256" key="6">
    <source>
        <dbReference type="SAM" id="Phobius"/>
    </source>
</evidence>
<name>A0A0N4ZLV1_PARTI</name>
<dbReference type="Gene3D" id="1.20.5.110">
    <property type="match status" value="1"/>
</dbReference>
<dbReference type="AlphaFoldDB" id="A0A0N4ZLV1"/>
<keyword evidence="4 6" id="KW-1133">Transmembrane helix</keyword>
<dbReference type="GO" id="GO:0005794">
    <property type="term" value="C:Golgi apparatus"/>
    <property type="evidence" value="ECO:0007669"/>
    <property type="project" value="UniProtKB-ARBA"/>
</dbReference>
<evidence type="ECO:0000259" key="7">
    <source>
        <dbReference type="PROSITE" id="PS50192"/>
    </source>
</evidence>
<dbReference type="Pfam" id="PF05739">
    <property type="entry name" value="SNARE"/>
    <property type="match status" value="1"/>
</dbReference>
<keyword evidence="3 6" id="KW-0812">Transmembrane</keyword>
<dbReference type="Proteomes" id="UP000038045">
    <property type="component" value="Unplaced"/>
</dbReference>
<dbReference type="PANTHER" id="PTHR12791">
    <property type="entry name" value="GOLGI SNARE BET1-RELATED"/>
    <property type="match status" value="1"/>
</dbReference>
<organism evidence="8 9">
    <name type="scientific">Parastrongyloides trichosuri</name>
    <name type="common">Possum-specific nematode worm</name>
    <dbReference type="NCBI Taxonomy" id="131310"/>
    <lineage>
        <taxon>Eukaryota</taxon>
        <taxon>Metazoa</taxon>
        <taxon>Ecdysozoa</taxon>
        <taxon>Nematoda</taxon>
        <taxon>Chromadorea</taxon>
        <taxon>Rhabditida</taxon>
        <taxon>Tylenchina</taxon>
        <taxon>Panagrolaimomorpha</taxon>
        <taxon>Strongyloidoidea</taxon>
        <taxon>Strongyloididae</taxon>
        <taxon>Parastrongyloides</taxon>
    </lineage>
</organism>
<feature type="transmembrane region" description="Helical" evidence="6">
    <location>
        <begin position="87"/>
        <end position="105"/>
    </location>
</feature>
<feature type="domain" description="T-SNARE coiled-coil homology" evidence="7">
    <location>
        <begin position="15"/>
        <end position="77"/>
    </location>
</feature>
<keyword evidence="5 6" id="KW-0472">Membrane</keyword>
<evidence type="ECO:0000256" key="3">
    <source>
        <dbReference type="ARBA" id="ARBA00022692"/>
    </source>
</evidence>
<evidence type="ECO:0000256" key="4">
    <source>
        <dbReference type="ARBA" id="ARBA00022989"/>
    </source>
</evidence>
<evidence type="ECO:0000256" key="5">
    <source>
        <dbReference type="ARBA" id="ARBA00023136"/>
    </source>
</evidence>
<keyword evidence="2" id="KW-0813">Transport</keyword>
<dbReference type="PROSITE" id="PS50192">
    <property type="entry name" value="T_SNARE"/>
    <property type="match status" value="1"/>
</dbReference>
<evidence type="ECO:0000313" key="9">
    <source>
        <dbReference type="WBParaSite" id="PTRK_0000948900.1"/>
    </source>
</evidence>
<dbReference type="STRING" id="131310.A0A0N4ZLV1"/>
<proteinExistence type="predicted"/>
<evidence type="ECO:0000313" key="8">
    <source>
        <dbReference type="Proteomes" id="UP000038045"/>
    </source>
</evidence>
<keyword evidence="8" id="KW-1185">Reference proteome</keyword>
<dbReference type="SMART" id="SM00397">
    <property type="entry name" value="t_SNARE"/>
    <property type="match status" value="1"/>
</dbReference>
<dbReference type="CDD" id="cd15851">
    <property type="entry name" value="SNARE_Syntaxin6"/>
    <property type="match status" value="1"/>
</dbReference>
<accession>A0A0N4ZLV1</accession>
<dbReference type="GO" id="GO:0016020">
    <property type="term" value="C:membrane"/>
    <property type="evidence" value="ECO:0007669"/>
    <property type="project" value="UniProtKB-SubCell"/>
</dbReference>
<dbReference type="InterPro" id="IPR000727">
    <property type="entry name" value="T_SNARE_dom"/>
</dbReference>
<comment type="subcellular location">
    <subcellularLocation>
        <location evidence="1">Membrane</location>
        <topology evidence="1">Single-pass membrane protein</topology>
    </subcellularLocation>
</comment>
<sequence>MSNKNFFEDTLERQKLLIDEQDEEMDKVGTSINTIKHMTFQIGDELDDQSELLEDLDIQMKNTDIRMDNVMKKMQKLARLEDESNQWKAIIFLVILIFILFFILIA</sequence>
<dbReference type="WBParaSite" id="PTRK_0000948900.1">
    <property type="protein sequence ID" value="PTRK_0000948900.1"/>
    <property type="gene ID" value="PTRK_0000948900"/>
</dbReference>
<evidence type="ECO:0000256" key="2">
    <source>
        <dbReference type="ARBA" id="ARBA00022448"/>
    </source>
</evidence>